<feature type="region of interest" description="Disordered" evidence="4">
    <location>
        <begin position="107"/>
        <end position="139"/>
    </location>
</feature>
<reference evidence="7" key="1">
    <citation type="submission" date="2022-07" db="EMBL/GenBank/DDBJ databases">
        <title>Phylogenomic reconstructions and comparative analyses of Kickxellomycotina fungi.</title>
        <authorList>
            <person name="Reynolds N.K."/>
            <person name="Stajich J.E."/>
            <person name="Barry K."/>
            <person name="Grigoriev I.V."/>
            <person name="Crous P."/>
            <person name="Smith M.E."/>
        </authorList>
    </citation>
    <scope>NUCLEOTIDE SEQUENCE</scope>
    <source>
        <strain evidence="7">NRRL 1565</strain>
    </source>
</reference>
<organism evidence="7 8">
    <name type="scientific">Coemansia guatemalensis</name>
    <dbReference type="NCBI Taxonomy" id="2761395"/>
    <lineage>
        <taxon>Eukaryota</taxon>
        <taxon>Fungi</taxon>
        <taxon>Fungi incertae sedis</taxon>
        <taxon>Zoopagomycota</taxon>
        <taxon>Kickxellomycotina</taxon>
        <taxon>Kickxellomycetes</taxon>
        <taxon>Kickxellales</taxon>
        <taxon>Kickxellaceae</taxon>
        <taxon>Coemansia</taxon>
    </lineage>
</organism>
<dbReference type="AlphaFoldDB" id="A0A9W8HZX8"/>
<feature type="compositionally biased region" description="Low complexity" evidence="4">
    <location>
        <begin position="328"/>
        <end position="340"/>
    </location>
</feature>
<evidence type="ECO:0000256" key="2">
    <source>
        <dbReference type="ARBA" id="ARBA00023125"/>
    </source>
</evidence>
<evidence type="ECO:0000259" key="5">
    <source>
        <dbReference type="PROSITE" id="PS50090"/>
    </source>
</evidence>
<feature type="domain" description="HTH myb-type" evidence="6">
    <location>
        <begin position="241"/>
        <end position="281"/>
    </location>
</feature>
<dbReference type="SUPFAM" id="SSF46689">
    <property type="entry name" value="Homeodomain-like"/>
    <property type="match status" value="1"/>
</dbReference>
<dbReference type="InterPro" id="IPR017930">
    <property type="entry name" value="Myb_dom"/>
</dbReference>
<dbReference type="Gene3D" id="1.10.10.60">
    <property type="entry name" value="Homeodomain-like"/>
    <property type="match status" value="1"/>
</dbReference>
<dbReference type="EMBL" id="JANBUO010001168">
    <property type="protein sequence ID" value="KAJ2799489.1"/>
    <property type="molecule type" value="Genomic_DNA"/>
</dbReference>
<evidence type="ECO:0000256" key="1">
    <source>
        <dbReference type="ARBA" id="ARBA00004123"/>
    </source>
</evidence>
<dbReference type="GO" id="GO:0003700">
    <property type="term" value="F:DNA-binding transcription factor activity"/>
    <property type="evidence" value="ECO:0007669"/>
    <property type="project" value="TreeGrafter"/>
</dbReference>
<feature type="region of interest" description="Disordered" evidence="4">
    <location>
        <begin position="1"/>
        <end position="31"/>
    </location>
</feature>
<dbReference type="PANTHER" id="PTHR46380">
    <property type="entry name" value="CYCLIN-D-BINDING MYB-LIKE TRANSCRIPTION FACTOR 1"/>
    <property type="match status" value="1"/>
</dbReference>
<name>A0A9W8HZX8_9FUNG</name>
<dbReference type="GO" id="GO:0000976">
    <property type="term" value="F:transcription cis-regulatory region binding"/>
    <property type="evidence" value="ECO:0007669"/>
    <property type="project" value="TreeGrafter"/>
</dbReference>
<sequence>MSTTRVRVGSTARPRQQQQQQRTDSDSANDAEDGDLVSLVELLQTYPGLLGNEVEAVARALAQATVAASKVASLGTRGSAMAAAERIRVGQSMAQAAARVANSHIREQTAAEGTDRGNVCGGGSGRDSEDIGGQGSGGRRRWFTQAHVRRLQSEGMVFKKGKFTDEENAAIDEAVASFSEAHGVSGEEMYRHLFQRKENNEAGKRMRRAFWPALAEALPSRQMQAIYHHVRRKIHPHNYQGAWTAGEDGRLRALVAAHGPSWEAISQQLGRMGSNCRDRWRYIHGTPRGAHSGTGGSEMASAGVSDAANAGSTAAGASDVADDGTEAAGGAISTISAGPT</sequence>
<evidence type="ECO:0000256" key="4">
    <source>
        <dbReference type="SAM" id="MobiDB-lite"/>
    </source>
</evidence>
<evidence type="ECO:0000313" key="8">
    <source>
        <dbReference type="Proteomes" id="UP001140094"/>
    </source>
</evidence>
<keyword evidence="3" id="KW-0539">Nucleus</keyword>
<gene>
    <name evidence="7" type="primary">REB1</name>
    <name evidence="7" type="ORF">H4R20_004421</name>
</gene>
<feature type="domain" description="Myb-like" evidence="5">
    <location>
        <begin position="235"/>
        <end position="284"/>
    </location>
</feature>
<keyword evidence="2" id="KW-0238">DNA-binding</keyword>
<keyword evidence="8" id="KW-1185">Reference proteome</keyword>
<dbReference type="PROSITE" id="PS50090">
    <property type="entry name" value="MYB_LIKE"/>
    <property type="match status" value="1"/>
</dbReference>
<proteinExistence type="predicted"/>
<dbReference type="Proteomes" id="UP001140094">
    <property type="component" value="Unassembled WGS sequence"/>
</dbReference>
<dbReference type="CDD" id="cd00167">
    <property type="entry name" value="SANT"/>
    <property type="match status" value="1"/>
</dbReference>
<evidence type="ECO:0000256" key="3">
    <source>
        <dbReference type="ARBA" id="ARBA00023242"/>
    </source>
</evidence>
<comment type="subcellular location">
    <subcellularLocation>
        <location evidence="1">Nucleus</location>
    </subcellularLocation>
</comment>
<dbReference type="InterPro" id="IPR051651">
    <property type="entry name" value="DMTF1_DNA-bind_reg"/>
</dbReference>
<dbReference type="PROSITE" id="PS51294">
    <property type="entry name" value="HTH_MYB"/>
    <property type="match status" value="1"/>
</dbReference>
<dbReference type="OrthoDB" id="39591at2759"/>
<protein>
    <submittedName>
        <fullName evidence="7">RNA polymerase I enhancer binding protein</fullName>
    </submittedName>
</protein>
<dbReference type="GO" id="GO:0005634">
    <property type="term" value="C:nucleus"/>
    <property type="evidence" value="ECO:0007669"/>
    <property type="project" value="UniProtKB-SubCell"/>
</dbReference>
<dbReference type="InterPro" id="IPR009057">
    <property type="entry name" value="Homeodomain-like_sf"/>
</dbReference>
<accession>A0A9W8HZX8</accession>
<evidence type="ECO:0000313" key="7">
    <source>
        <dbReference type="EMBL" id="KAJ2799489.1"/>
    </source>
</evidence>
<evidence type="ECO:0000259" key="6">
    <source>
        <dbReference type="PROSITE" id="PS51294"/>
    </source>
</evidence>
<feature type="compositionally biased region" description="Low complexity" evidence="4">
    <location>
        <begin position="305"/>
        <end position="319"/>
    </location>
</feature>
<dbReference type="SMART" id="SM00717">
    <property type="entry name" value="SANT"/>
    <property type="match status" value="2"/>
</dbReference>
<comment type="caution">
    <text evidence="7">The sequence shown here is derived from an EMBL/GenBank/DDBJ whole genome shotgun (WGS) entry which is preliminary data.</text>
</comment>
<feature type="region of interest" description="Disordered" evidence="4">
    <location>
        <begin position="287"/>
        <end position="340"/>
    </location>
</feature>
<dbReference type="Pfam" id="PF00249">
    <property type="entry name" value="Myb_DNA-binding"/>
    <property type="match status" value="1"/>
</dbReference>
<dbReference type="InterPro" id="IPR001005">
    <property type="entry name" value="SANT/Myb"/>
</dbReference>
<dbReference type="PANTHER" id="PTHR46380:SF2">
    <property type="entry name" value="CYCLIN-D-BINDING MYB-LIKE TRANSCRIPTION FACTOR 1"/>
    <property type="match status" value="1"/>
</dbReference>